<dbReference type="AlphaFoldDB" id="B8BWF8"/>
<feature type="compositionally biased region" description="Polar residues" evidence="5">
    <location>
        <begin position="854"/>
        <end position="864"/>
    </location>
</feature>
<evidence type="ECO:0000313" key="8">
    <source>
        <dbReference type="Proteomes" id="UP000001449"/>
    </source>
</evidence>
<dbReference type="Proteomes" id="UP000001449">
    <property type="component" value="Chromosome 3"/>
</dbReference>
<dbReference type="Gene3D" id="3.30.40.10">
    <property type="entry name" value="Zinc/RING finger domain, C3HC4 (zinc finger)"/>
    <property type="match status" value="1"/>
</dbReference>
<dbReference type="SUPFAM" id="SSF57903">
    <property type="entry name" value="FYVE/PHD zinc finger"/>
    <property type="match status" value="1"/>
</dbReference>
<dbReference type="GO" id="GO:0000977">
    <property type="term" value="F:RNA polymerase II transcription regulatory region sequence-specific DNA binding"/>
    <property type="evidence" value="ECO:0000318"/>
    <property type="project" value="GO_Central"/>
</dbReference>
<evidence type="ECO:0000259" key="6">
    <source>
        <dbReference type="PROSITE" id="PS50157"/>
    </source>
</evidence>
<reference evidence="7 8" key="2">
    <citation type="journal article" date="2008" name="Nature">
        <title>The Phaeodactylum genome reveals the evolutionary history of diatom genomes.</title>
        <authorList>
            <person name="Bowler C."/>
            <person name="Allen A.E."/>
            <person name="Badger J.H."/>
            <person name="Grimwood J."/>
            <person name="Jabbari K."/>
            <person name="Kuo A."/>
            <person name="Maheswari U."/>
            <person name="Martens C."/>
            <person name="Maumus F."/>
            <person name="Otillar R.P."/>
            <person name="Rayko E."/>
            <person name="Salamov A."/>
            <person name="Vandepoele K."/>
            <person name="Beszteri B."/>
            <person name="Gruber A."/>
            <person name="Heijde M."/>
            <person name="Katinka M."/>
            <person name="Mock T."/>
            <person name="Valentin K."/>
            <person name="Verret F."/>
            <person name="Berges J.A."/>
            <person name="Brownlee C."/>
            <person name="Cadoret J.P."/>
            <person name="Chiovitti A."/>
            <person name="Choi C.J."/>
            <person name="Coesel S."/>
            <person name="De Martino A."/>
            <person name="Detter J.C."/>
            <person name="Durkin C."/>
            <person name="Falciatore A."/>
            <person name="Fournet J."/>
            <person name="Haruta M."/>
            <person name="Huysman M.J."/>
            <person name="Jenkins B.D."/>
            <person name="Jiroutova K."/>
            <person name="Jorgensen R.E."/>
            <person name="Joubert Y."/>
            <person name="Kaplan A."/>
            <person name="Kroger N."/>
            <person name="Kroth P.G."/>
            <person name="La Roche J."/>
            <person name="Lindquist E."/>
            <person name="Lommer M."/>
            <person name="Martin-Jezequel V."/>
            <person name="Lopez P.J."/>
            <person name="Lucas S."/>
            <person name="Mangogna M."/>
            <person name="McGinnis K."/>
            <person name="Medlin L.K."/>
            <person name="Montsant A."/>
            <person name="Oudot-Le Secq M.P."/>
            <person name="Napoli C."/>
            <person name="Obornik M."/>
            <person name="Parker M.S."/>
            <person name="Petit J.L."/>
            <person name="Porcel B.M."/>
            <person name="Poulsen N."/>
            <person name="Robison M."/>
            <person name="Rychlewski L."/>
            <person name="Rynearson T.A."/>
            <person name="Schmutz J."/>
            <person name="Shapiro H."/>
            <person name="Siaut M."/>
            <person name="Stanley M."/>
            <person name="Sussman M.R."/>
            <person name="Taylor A.R."/>
            <person name="Vardi A."/>
            <person name="von Dassow P."/>
            <person name="Vyverman W."/>
            <person name="Willis A."/>
            <person name="Wyrwicz L.S."/>
            <person name="Rokhsar D.S."/>
            <person name="Weissenbach J."/>
            <person name="Armbrust E.V."/>
            <person name="Green B.R."/>
            <person name="Van de Peer Y."/>
            <person name="Grigoriev I.V."/>
        </authorList>
    </citation>
    <scope>NUCLEOTIDE SEQUENCE [LARGE SCALE GENOMIC DNA]</scope>
    <source>
        <strain evidence="7 8">CCMP1335</strain>
    </source>
</reference>
<dbReference type="InterPro" id="IPR013083">
    <property type="entry name" value="Znf_RING/FYVE/PHD"/>
</dbReference>
<dbReference type="SUPFAM" id="SSF57667">
    <property type="entry name" value="beta-beta-alpha zinc fingers"/>
    <property type="match status" value="1"/>
</dbReference>
<gene>
    <name evidence="7" type="ORF">THAPSDRAFT_22009</name>
</gene>
<accession>B8BWF8</accession>
<dbReference type="InterPro" id="IPR013087">
    <property type="entry name" value="Znf_C2H2_type"/>
</dbReference>
<name>B8BWF8_THAPS</name>
<dbReference type="InterPro" id="IPR036236">
    <property type="entry name" value="Znf_C2H2_sf"/>
</dbReference>
<organism evidence="7 8">
    <name type="scientific">Thalassiosira pseudonana</name>
    <name type="common">Marine diatom</name>
    <name type="synonym">Cyclotella nana</name>
    <dbReference type="NCBI Taxonomy" id="35128"/>
    <lineage>
        <taxon>Eukaryota</taxon>
        <taxon>Sar</taxon>
        <taxon>Stramenopiles</taxon>
        <taxon>Ochrophyta</taxon>
        <taxon>Bacillariophyta</taxon>
        <taxon>Coscinodiscophyceae</taxon>
        <taxon>Thalassiosirophycidae</taxon>
        <taxon>Thalassiosirales</taxon>
        <taxon>Thalassiosiraceae</taxon>
        <taxon>Thalassiosira</taxon>
    </lineage>
</organism>
<evidence type="ECO:0000256" key="1">
    <source>
        <dbReference type="ARBA" id="ARBA00022723"/>
    </source>
</evidence>
<feature type="region of interest" description="Disordered" evidence="5">
    <location>
        <begin position="198"/>
        <end position="269"/>
    </location>
</feature>
<feature type="compositionally biased region" description="Low complexity" evidence="5">
    <location>
        <begin position="35"/>
        <end position="48"/>
    </location>
</feature>
<keyword evidence="2 4" id="KW-0863">Zinc-finger</keyword>
<feature type="region of interest" description="Disordered" evidence="5">
    <location>
        <begin position="804"/>
        <end position="892"/>
    </location>
</feature>
<dbReference type="InterPro" id="IPR011011">
    <property type="entry name" value="Znf_FYVE_PHD"/>
</dbReference>
<protein>
    <recommendedName>
        <fullName evidence="6">C2H2-type domain-containing protein</fullName>
    </recommendedName>
</protein>
<dbReference type="RefSeq" id="XP_002289073.1">
    <property type="nucleotide sequence ID" value="XM_002289037.1"/>
</dbReference>
<dbReference type="InterPro" id="IPR001965">
    <property type="entry name" value="Znf_PHD"/>
</dbReference>
<dbReference type="OMA" id="MCHECIT"/>
<dbReference type="GO" id="GO:0008270">
    <property type="term" value="F:zinc ion binding"/>
    <property type="evidence" value="ECO:0007669"/>
    <property type="project" value="UniProtKB-KW"/>
</dbReference>
<dbReference type="GO" id="GO:0000981">
    <property type="term" value="F:DNA-binding transcription factor activity, RNA polymerase II-specific"/>
    <property type="evidence" value="ECO:0000318"/>
    <property type="project" value="GO_Central"/>
</dbReference>
<sequence>MPTRGRRNKVEDEDDANEVFASESSPSPEQKLPTKRTSTPAASATKAPRYARKVGKAKSNDNDIERDDEEEFSCSHCSKKFKSALGLKYHTDNKVCQTTREEKKATPKAKKNATNANKAALTCKGACAHFLVFETITNLSRNHFIAKKVCQQVTTEEKETLETFTCSFCAKVFTSEPGLKYHERNKVCQTIVLKEEEQEEEEFPPLAHDGPRPKRKAASQTKVSYAEGGEENESDEAFVDEGGNVSEEEEEEVEVVKEPRRKKQRKSEPIPMLPTLAFLKYHTEEVCGESTRRESKRRHKYEKLKKGVKFITKFGVVEVVADDRLPSDHHKSKAESKNKVSKAIHRFNEKEMAFNNKKEKVVEGMYVGARMRRELMNQTYQESIGKEDPSQAMTQSKVWGMYCDTILPAQILDEGQSWRDNNPDPKERFDIETFDLKDPSTPADYYPNRIVECKVISDERKVKSSNDAVDANAKHGTARPSQLQMNIFLARKELTVVYDATEPRRVCPDCGQSFHSKYFLQLHSGSCKVDIEARKVKREKKIKTRENNALIGSSTDIRGFLTRLHTIHTPKIVLFNGVEFGNPCKIKQFKKHKMPGWIVFNERHSSMYPELFISLGFKRGSQNRNWADKMALAEGYLSRNEKRRIRKKKRRRMKDPSNLFGPNLVNSMTMELKPVVASSKPTDLVSAVARGIDEDEQSMGAASPTFEDVMPRLPPMDEDIAPALPPLNNDFDSIHFSADNDAFPGEGEVDPALFVHHNEQQAVPTNWHHMSSNPLFSGAWRPLVPPMNYDMPAYNGMTMQPMQMPPFNQNVDQLSSSAADVDAVEKEDTSNKIEELTDQTALRNENKKPETKPPTISQEDNQSGLAKKANALCDDSKASSKDDTSRGTSRDRRIALAHKTLSNLQKYPAMAKQPVVIDAQVLASECHAGRYPTITRFNGEHKESCVLCDADDDTPLIECDFCERTAHQDCINKVLFNKDQPVIVRESEADDSMMCHECITVTLHRRARAEMRRMTKWNTELAKAGILPESANLPREINTCQSDGDLNDDKPTYAVCPSGGPGGLICCSYCSASYSRFLSNTAKEMEAQSLAKAGQDTKQLLELLADAKSRLLSATEVMQTNRMRRELLRNNEG</sequence>
<evidence type="ECO:0000256" key="5">
    <source>
        <dbReference type="SAM" id="MobiDB-lite"/>
    </source>
</evidence>
<evidence type="ECO:0000313" key="7">
    <source>
        <dbReference type="EMBL" id="EED94509.1"/>
    </source>
</evidence>
<dbReference type="HOGENOM" id="CLU_278817_0_0_1"/>
<dbReference type="SMART" id="SM00249">
    <property type="entry name" value="PHD"/>
    <property type="match status" value="1"/>
</dbReference>
<feature type="compositionally biased region" description="Basic and acidic residues" evidence="5">
    <location>
        <begin position="823"/>
        <end position="835"/>
    </location>
</feature>
<dbReference type="EMBL" id="CM000640">
    <property type="protein sequence ID" value="EED94509.1"/>
    <property type="molecule type" value="Genomic_DNA"/>
</dbReference>
<feature type="compositionally biased region" description="Acidic residues" evidence="5">
    <location>
        <begin position="228"/>
        <end position="239"/>
    </location>
</feature>
<proteinExistence type="predicted"/>
<evidence type="ECO:0000256" key="4">
    <source>
        <dbReference type="PROSITE-ProRule" id="PRU00042"/>
    </source>
</evidence>
<dbReference type="InParanoid" id="B8BWF8"/>
<keyword evidence="8" id="KW-1185">Reference proteome</keyword>
<dbReference type="GO" id="GO:0005634">
    <property type="term" value="C:nucleus"/>
    <property type="evidence" value="ECO:0000318"/>
    <property type="project" value="GO_Central"/>
</dbReference>
<feature type="compositionally biased region" description="Polar residues" evidence="5">
    <location>
        <begin position="804"/>
        <end position="818"/>
    </location>
</feature>
<dbReference type="GO" id="GO:0006357">
    <property type="term" value="P:regulation of transcription by RNA polymerase II"/>
    <property type="evidence" value="ECO:0000318"/>
    <property type="project" value="GO_Central"/>
</dbReference>
<dbReference type="PaxDb" id="35128-Thaps22009"/>
<evidence type="ECO:0000256" key="3">
    <source>
        <dbReference type="ARBA" id="ARBA00022833"/>
    </source>
</evidence>
<dbReference type="SMART" id="SM00355">
    <property type="entry name" value="ZnF_C2H2"/>
    <property type="match status" value="3"/>
</dbReference>
<dbReference type="eggNOG" id="ENOG502T26C">
    <property type="taxonomic scope" value="Eukaryota"/>
</dbReference>
<keyword evidence="1" id="KW-0479">Metal-binding</keyword>
<reference evidence="7 8" key="1">
    <citation type="journal article" date="2004" name="Science">
        <title>The genome of the diatom Thalassiosira pseudonana: ecology, evolution, and metabolism.</title>
        <authorList>
            <person name="Armbrust E.V."/>
            <person name="Berges J.A."/>
            <person name="Bowler C."/>
            <person name="Green B.R."/>
            <person name="Martinez D."/>
            <person name="Putnam N.H."/>
            <person name="Zhou S."/>
            <person name="Allen A.E."/>
            <person name="Apt K.E."/>
            <person name="Bechner M."/>
            <person name="Brzezinski M.A."/>
            <person name="Chaal B.K."/>
            <person name="Chiovitti A."/>
            <person name="Davis A.K."/>
            <person name="Demarest M.S."/>
            <person name="Detter J.C."/>
            <person name="Glavina T."/>
            <person name="Goodstein D."/>
            <person name="Hadi M.Z."/>
            <person name="Hellsten U."/>
            <person name="Hildebrand M."/>
            <person name="Jenkins B.D."/>
            <person name="Jurka J."/>
            <person name="Kapitonov V.V."/>
            <person name="Kroger N."/>
            <person name="Lau W.W."/>
            <person name="Lane T.W."/>
            <person name="Larimer F.W."/>
            <person name="Lippmeier J.C."/>
            <person name="Lucas S."/>
            <person name="Medina M."/>
            <person name="Montsant A."/>
            <person name="Obornik M."/>
            <person name="Parker M.S."/>
            <person name="Palenik B."/>
            <person name="Pazour G.J."/>
            <person name="Richardson P.M."/>
            <person name="Rynearson T.A."/>
            <person name="Saito M.A."/>
            <person name="Schwartz D.C."/>
            <person name="Thamatrakoln K."/>
            <person name="Valentin K."/>
            <person name="Vardi A."/>
            <person name="Wilkerson F.P."/>
            <person name="Rokhsar D.S."/>
        </authorList>
    </citation>
    <scope>NUCLEOTIDE SEQUENCE [LARGE SCALE GENOMIC DNA]</scope>
    <source>
        <strain evidence="7 8">CCMP1335</strain>
    </source>
</reference>
<keyword evidence="3" id="KW-0862">Zinc</keyword>
<evidence type="ECO:0000256" key="2">
    <source>
        <dbReference type="ARBA" id="ARBA00022771"/>
    </source>
</evidence>
<feature type="region of interest" description="Disordered" evidence="5">
    <location>
        <begin position="1"/>
        <end position="65"/>
    </location>
</feature>
<dbReference type="GeneID" id="7445698"/>
<dbReference type="KEGG" id="tps:THAPSDRAFT_22009"/>
<feature type="domain" description="C2H2-type" evidence="6">
    <location>
        <begin position="164"/>
        <end position="184"/>
    </location>
</feature>
<feature type="compositionally biased region" description="Basic and acidic residues" evidence="5">
    <location>
        <begin position="874"/>
        <end position="892"/>
    </location>
</feature>
<dbReference type="PROSITE" id="PS50157">
    <property type="entry name" value="ZINC_FINGER_C2H2_2"/>
    <property type="match status" value="1"/>
</dbReference>